<dbReference type="EMBL" id="AEDY01000096">
    <property type="protein sequence ID" value="EFO53729.1"/>
    <property type="molecule type" value="Genomic_DNA"/>
</dbReference>
<proteinExistence type="predicted"/>
<comment type="caution">
    <text evidence="1">The sequence shown here is derived from an EMBL/GenBank/DDBJ whole genome shotgun (WGS) entry which is preliminary data.</text>
</comment>
<gene>
    <name evidence="1" type="ORF">SIN_1574</name>
</gene>
<evidence type="ECO:0000313" key="1">
    <source>
        <dbReference type="EMBL" id="EFO53729.1"/>
    </source>
</evidence>
<sequence>MTEATPNENFRILYLQRFSNNPLSIGFFVPFSLSSKRLHFILKNILLNF</sequence>
<accession>A0ABN0B3J0</accession>
<protein>
    <submittedName>
        <fullName evidence="1">Uncharacterized protein</fullName>
    </submittedName>
</protein>
<name>A0ABN0B3J0_9STRE</name>
<organism evidence="1">
    <name type="scientific">Streptococcus infantis SK1302</name>
    <dbReference type="NCBI Taxonomy" id="871237"/>
    <lineage>
        <taxon>Bacteria</taxon>
        <taxon>Bacillati</taxon>
        <taxon>Bacillota</taxon>
        <taxon>Bacilli</taxon>
        <taxon>Lactobacillales</taxon>
        <taxon>Streptococcaceae</taxon>
        <taxon>Streptococcus</taxon>
    </lineage>
</organism>
<reference evidence="1" key="1">
    <citation type="submission" date="2010-09" db="EMBL/GenBank/DDBJ databases">
        <authorList>
            <person name="Daugherty S.C."/>
            <person name="Kilian M."/>
            <person name="Tettelin H."/>
        </authorList>
    </citation>
    <scope>NUCLEOTIDE SEQUENCE [LARGE SCALE GENOMIC DNA]</scope>
    <source>
        <strain evidence="1">SK1302</strain>
    </source>
</reference>